<name>A0ABY6DUP1_9ACTN</name>
<dbReference type="InterPro" id="IPR004013">
    <property type="entry name" value="PHP_dom"/>
</dbReference>
<dbReference type="Gene3D" id="3.20.20.140">
    <property type="entry name" value="Metal-dependent hydrolases"/>
    <property type="match status" value="1"/>
</dbReference>
<gene>
    <name evidence="2" type="ORF">N8I84_04585</name>
</gene>
<dbReference type="InterPro" id="IPR016195">
    <property type="entry name" value="Pol/histidinol_Pase-like"/>
</dbReference>
<dbReference type="SUPFAM" id="SSF89550">
    <property type="entry name" value="PHP domain-like"/>
    <property type="match status" value="1"/>
</dbReference>
<sequence length="353" mass="38230">MDPVTALDRIAFLLERAQAPTYRVRAFRTASAVVAALPGDEVAERAAAGTLESLKGIGPTTAQVVREAVAGQVPGYLKKLEQEGGSAPKRGGERLRALLRGDCHLHSDWSDGGSPIEEMGRTAARLGHEWAALTDHSPRLTVARGLSAERLREQLDVVAALNEGWKPFRLLTGIECDILEDGSLDQAPELLDRLDVVVVSVHSKLRMDARSMTRRMIAAVRNPLADVLGHCTGRLITGRGRPESEFDADAVFAACAESGTAVEINSRPERLDPPRRLLRRAVEAGALFAIDTDAHAPGQLDWQINGCARAEECQVPADRVVTTWTAEELLDWTRERRVPARVAGAARGTRPGT</sequence>
<dbReference type="InterPro" id="IPR003141">
    <property type="entry name" value="Pol/His_phosphatase_N"/>
</dbReference>
<protein>
    <submittedName>
        <fullName evidence="2">PHP domain-containing protein</fullName>
    </submittedName>
</protein>
<reference evidence="2" key="1">
    <citation type="submission" date="2022-10" db="EMBL/GenBank/DDBJ databases">
        <authorList>
            <person name="Mo P."/>
        </authorList>
    </citation>
    <scope>NUCLEOTIDE SEQUENCE</scope>
    <source>
        <strain evidence="2">HUAS 13-4</strain>
    </source>
</reference>
<dbReference type="CDD" id="cd07436">
    <property type="entry name" value="PHP_PolX"/>
    <property type="match status" value="1"/>
</dbReference>
<dbReference type="SUPFAM" id="SSF47802">
    <property type="entry name" value="DNA polymerase beta, N-terminal domain-like"/>
    <property type="match status" value="1"/>
</dbReference>
<evidence type="ECO:0000313" key="3">
    <source>
        <dbReference type="Proteomes" id="UP001061298"/>
    </source>
</evidence>
<dbReference type="EMBL" id="CP106793">
    <property type="protein sequence ID" value="UXY18080.1"/>
    <property type="molecule type" value="Genomic_DNA"/>
</dbReference>
<keyword evidence="3" id="KW-1185">Reference proteome</keyword>
<dbReference type="PIRSF" id="PIRSF036978">
    <property type="entry name" value="UCP036978_PHPhdr"/>
    <property type="match status" value="1"/>
</dbReference>
<evidence type="ECO:0000313" key="2">
    <source>
        <dbReference type="EMBL" id="UXY18080.1"/>
    </source>
</evidence>
<dbReference type="InterPro" id="IPR027421">
    <property type="entry name" value="DNA_pol_lamdba_lyase_dom_sf"/>
</dbReference>
<dbReference type="Pfam" id="PF02811">
    <property type="entry name" value="PHP"/>
    <property type="match status" value="1"/>
</dbReference>
<dbReference type="InterPro" id="IPR050243">
    <property type="entry name" value="PHP_phosphatase"/>
</dbReference>
<dbReference type="SMART" id="SM00481">
    <property type="entry name" value="POLIIIAc"/>
    <property type="match status" value="1"/>
</dbReference>
<dbReference type="Pfam" id="PF14716">
    <property type="entry name" value="HHH_8"/>
    <property type="match status" value="1"/>
</dbReference>
<dbReference type="InterPro" id="IPR010996">
    <property type="entry name" value="HHH_MUS81"/>
</dbReference>
<accession>A0ABY6DUP1</accession>
<feature type="domain" description="Polymerase/histidinol phosphatase N-terminal" evidence="1">
    <location>
        <begin position="101"/>
        <end position="180"/>
    </location>
</feature>
<dbReference type="Proteomes" id="UP001061298">
    <property type="component" value="Chromosome"/>
</dbReference>
<dbReference type="PANTHER" id="PTHR36928:SF1">
    <property type="entry name" value="PHOSPHATASE YCDX-RELATED"/>
    <property type="match status" value="1"/>
</dbReference>
<dbReference type="RefSeq" id="WP_263228306.1">
    <property type="nucleotide sequence ID" value="NZ_CP106793.1"/>
</dbReference>
<dbReference type="InterPro" id="IPR017078">
    <property type="entry name" value="UCP036978_PHPhdr"/>
</dbReference>
<dbReference type="InterPro" id="IPR047967">
    <property type="entry name" value="PolX_PHP"/>
</dbReference>
<proteinExistence type="predicted"/>
<dbReference type="NCBIfam" id="NF005928">
    <property type="entry name" value="PRK07945.1"/>
    <property type="match status" value="1"/>
</dbReference>
<dbReference type="PANTHER" id="PTHR36928">
    <property type="entry name" value="PHOSPHATASE YCDX-RELATED"/>
    <property type="match status" value="1"/>
</dbReference>
<evidence type="ECO:0000259" key="1">
    <source>
        <dbReference type="SMART" id="SM00481"/>
    </source>
</evidence>
<dbReference type="Gene3D" id="1.10.150.110">
    <property type="entry name" value="DNA polymerase beta, N-terminal domain-like"/>
    <property type="match status" value="1"/>
</dbReference>
<organism evidence="2 3">
    <name type="scientific">Streptomyces cynarae</name>
    <dbReference type="NCBI Taxonomy" id="2981134"/>
    <lineage>
        <taxon>Bacteria</taxon>
        <taxon>Bacillati</taxon>
        <taxon>Actinomycetota</taxon>
        <taxon>Actinomycetes</taxon>
        <taxon>Kitasatosporales</taxon>
        <taxon>Streptomycetaceae</taxon>
        <taxon>Streptomyces</taxon>
    </lineage>
</organism>